<evidence type="ECO:0000313" key="1">
    <source>
        <dbReference type="EMBL" id="KAK6315234.1"/>
    </source>
</evidence>
<accession>A0AAN8LSC7</accession>
<comment type="caution">
    <text evidence="1">The sequence shown here is derived from an EMBL/GenBank/DDBJ whole genome shotgun (WGS) entry which is preliminary data.</text>
</comment>
<name>A0AAN8LSC7_9TELE</name>
<sequence>MIAFEPRAVIRFEVEFEQLDLVSLQSVRQFIQTFKRRGLLLHILVNNDIVIRPMLHTARSLSQGASMVLYTALSPSLKWGERGGYWSNGRTDMTSTNTYNPQLQLGLWGLQL</sequence>
<proteinExistence type="predicted"/>
<gene>
    <name evidence="1" type="ORF">J4Q44_G00147630</name>
</gene>
<dbReference type="Proteomes" id="UP001356427">
    <property type="component" value="Unassembled WGS sequence"/>
</dbReference>
<organism evidence="1 2">
    <name type="scientific">Coregonus suidteri</name>
    <dbReference type="NCBI Taxonomy" id="861788"/>
    <lineage>
        <taxon>Eukaryota</taxon>
        <taxon>Metazoa</taxon>
        <taxon>Chordata</taxon>
        <taxon>Craniata</taxon>
        <taxon>Vertebrata</taxon>
        <taxon>Euteleostomi</taxon>
        <taxon>Actinopterygii</taxon>
        <taxon>Neopterygii</taxon>
        <taxon>Teleostei</taxon>
        <taxon>Protacanthopterygii</taxon>
        <taxon>Salmoniformes</taxon>
        <taxon>Salmonidae</taxon>
        <taxon>Coregoninae</taxon>
        <taxon>Coregonus</taxon>
    </lineage>
</organism>
<dbReference type="EMBL" id="JAGTTL010000012">
    <property type="protein sequence ID" value="KAK6315234.1"/>
    <property type="molecule type" value="Genomic_DNA"/>
</dbReference>
<dbReference type="AlphaFoldDB" id="A0AAN8LSC7"/>
<reference evidence="1 2" key="1">
    <citation type="submission" date="2021-04" db="EMBL/GenBank/DDBJ databases">
        <authorList>
            <person name="De Guttry C."/>
            <person name="Zahm M."/>
            <person name="Klopp C."/>
            <person name="Cabau C."/>
            <person name="Louis A."/>
            <person name="Berthelot C."/>
            <person name="Parey E."/>
            <person name="Roest Crollius H."/>
            <person name="Montfort J."/>
            <person name="Robinson-Rechavi M."/>
            <person name="Bucao C."/>
            <person name="Bouchez O."/>
            <person name="Gislard M."/>
            <person name="Lluch J."/>
            <person name="Milhes M."/>
            <person name="Lampietro C."/>
            <person name="Lopez Roques C."/>
            <person name="Donnadieu C."/>
            <person name="Braasch I."/>
            <person name="Desvignes T."/>
            <person name="Postlethwait J."/>
            <person name="Bobe J."/>
            <person name="Wedekind C."/>
            <person name="Guiguen Y."/>
        </authorList>
    </citation>
    <scope>NUCLEOTIDE SEQUENCE [LARGE SCALE GENOMIC DNA]</scope>
    <source>
        <strain evidence="1">Cs_M1</strain>
        <tissue evidence="1">Blood</tissue>
    </source>
</reference>
<evidence type="ECO:0000313" key="2">
    <source>
        <dbReference type="Proteomes" id="UP001356427"/>
    </source>
</evidence>
<keyword evidence="2" id="KW-1185">Reference proteome</keyword>
<protein>
    <submittedName>
        <fullName evidence="1">Uncharacterized protein</fullName>
    </submittedName>
</protein>